<reference evidence="2 3" key="1">
    <citation type="submission" date="2013-09" db="EMBL/GenBank/DDBJ databases">
        <title>Corchorus capsularis genome sequencing.</title>
        <authorList>
            <person name="Alam M."/>
            <person name="Haque M.S."/>
            <person name="Islam M.S."/>
            <person name="Emdad E.M."/>
            <person name="Islam M.M."/>
            <person name="Ahmed B."/>
            <person name="Halim A."/>
            <person name="Hossen Q.M.M."/>
            <person name="Hossain M.Z."/>
            <person name="Ahmed R."/>
            <person name="Khan M.M."/>
            <person name="Islam R."/>
            <person name="Rashid M.M."/>
            <person name="Khan S.A."/>
            <person name="Rahman M.S."/>
            <person name="Alam M."/>
        </authorList>
    </citation>
    <scope>NUCLEOTIDE SEQUENCE [LARGE SCALE GENOMIC DNA]</scope>
    <source>
        <strain evidence="3">cv. CVL-1</strain>
        <tissue evidence="2">Whole seedling</tissue>
    </source>
</reference>
<name>A0A1R3HP84_COCAP</name>
<proteinExistence type="predicted"/>
<protein>
    <submittedName>
        <fullName evidence="2">Uncharacterized protein</fullName>
    </submittedName>
</protein>
<accession>A0A1R3HP84</accession>
<organism evidence="2 3">
    <name type="scientific">Corchorus capsularis</name>
    <name type="common">Jute</name>
    <dbReference type="NCBI Taxonomy" id="210143"/>
    <lineage>
        <taxon>Eukaryota</taxon>
        <taxon>Viridiplantae</taxon>
        <taxon>Streptophyta</taxon>
        <taxon>Embryophyta</taxon>
        <taxon>Tracheophyta</taxon>
        <taxon>Spermatophyta</taxon>
        <taxon>Magnoliopsida</taxon>
        <taxon>eudicotyledons</taxon>
        <taxon>Gunneridae</taxon>
        <taxon>Pentapetalae</taxon>
        <taxon>rosids</taxon>
        <taxon>malvids</taxon>
        <taxon>Malvales</taxon>
        <taxon>Malvaceae</taxon>
        <taxon>Grewioideae</taxon>
        <taxon>Apeibeae</taxon>
        <taxon>Corchorus</taxon>
    </lineage>
</organism>
<keyword evidence="3" id="KW-1185">Reference proteome</keyword>
<evidence type="ECO:0000313" key="2">
    <source>
        <dbReference type="EMBL" id="OMO72133.1"/>
    </source>
</evidence>
<keyword evidence="1" id="KW-0812">Transmembrane</keyword>
<dbReference type="EMBL" id="AWWV01011482">
    <property type="protein sequence ID" value="OMO72133.1"/>
    <property type="molecule type" value="Genomic_DNA"/>
</dbReference>
<sequence length="97" mass="10653">MAEMILQLMGILESILKISGMAAKIRLFMGILERIRHIMLIPMLAPRLSFLTVLVAAMIVQRLHKQGCHGACKGTKVQLGSSKNIKLGKKLETGKGK</sequence>
<dbReference type="AlphaFoldDB" id="A0A1R3HP84"/>
<feature type="transmembrane region" description="Helical" evidence="1">
    <location>
        <begin position="39"/>
        <end position="60"/>
    </location>
</feature>
<dbReference type="Proteomes" id="UP000188268">
    <property type="component" value="Unassembled WGS sequence"/>
</dbReference>
<keyword evidence="1" id="KW-0472">Membrane</keyword>
<keyword evidence="1" id="KW-1133">Transmembrane helix</keyword>
<gene>
    <name evidence="2" type="ORF">CCACVL1_17928</name>
</gene>
<dbReference type="Gramene" id="OMO72133">
    <property type="protein sequence ID" value="OMO72133"/>
    <property type="gene ID" value="CCACVL1_17928"/>
</dbReference>
<evidence type="ECO:0000313" key="3">
    <source>
        <dbReference type="Proteomes" id="UP000188268"/>
    </source>
</evidence>
<comment type="caution">
    <text evidence="2">The sequence shown here is derived from an EMBL/GenBank/DDBJ whole genome shotgun (WGS) entry which is preliminary data.</text>
</comment>
<evidence type="ECO:0000256" key="1">
    <source>
        <dbReference type="SAM" id="Phobius"/>
    </source>
</evidence>